<gene>
    <name evidence="1" type="ORF">J07HQW1_01883</name>
</gene>
<evidence type="ECO:0000313" key="1">
    <source>
        <dbReference type="EMBL" id="ERG91849.1"/>
    </source>
</evidence>
<evidence type="ECO:0000313" key="2">
    <source>
        <dbReference type="Proteomes" id="UP000030649"/>
    </source>
</evidence>
<reference evidence="1 2" key="1">
    <citation type="journal article" date="2013" name="PLoS ONE">
        <title>Assembly-driven community genomics of a hypersaline microbial ecosystem.</title>
        <authorList>
            <person name="Podell S."/>
            <person name="Ugalde J.A."/>
            <person name="Narasingarao P."/>
            <person name="Banfield J.F."/>
            <person name="Heidelberg K.B."/>
            <person name="Allen E.E."/>
        </authorList>
    </citation>
    <scope>NUCLEOTIDE SEQUENCE [LARGE SCALE GENOMIC DNA]</scope>
    <source>
        <strain evidence="2">J07HQW1</strain>
    </source>
</reference>
<name>U1MPJ0_9EURY</name>
<protein>
    <submittedName>
        <fullName evidence="1">Uncharacterized protein</fullName>
    </submittedName>
</protein>
<dbReference type="AlphaFoldDB" id="U1MPJ0"/>
<dbReference type="HOGENOM" id="CLU_3075271_0_0_2"/>
<dbReference type="EMBL" id="KE356560">
    <property type="protein sequence ID" value="ERG91849.1"/>
    <property type="molecule type" value="Genomic_DNA"/>
</dbReference>
<organism evidence="1 2">
    <name type="scientific">Haloquadratum walsbyi J07HQW1</name>
    <dbReference type="NCBI Taxonomy" id="1238424"/>
    <lineage>
        <taxon>Archaea</taxon>
        <taxon>Methanobacteriati</taxon>
        <taxon>Methanobacteriota</taxon>
        <taxon>Stenosarchaea group</taxon>
        <taxon>Halobacteria</taxon>
        <taxon>Halobacteriales</taxon>
        <taxon>Haloferacaceae</taxon>
        <taxon>Haloquadratum</taxon>
    </lineage>
</organism>
<proteinExistence type="predicted"/>
<accession>U1MPJ0</accession>
<sequence length="52" mass="5547">MLADASQSSSRLTCDVRCSLSLGNPETTGIESRVILSIFSQFNRPAMRSGGV</sequence>
<dbReference type="Proteomes" id="UP000030649">
    <property type="component" value="Unassembled WGS sequence"/>
</dbReference>